<dbReference type="Proteomes" id="UP000030765">
    <property type="component" value="Unassembled WGS sequence"/>
</dbReference>
<keyword evidence="1" id="KW-0808">Transferase</keyword>
<dbReference type="AlphaFoldDB" id="A0A084WGF4"/>
<reference evidence="1 3" key="1">
    <citation type="journal article" date="2014" name="BMC Genomics">
        <title>Genome sequence of Anopheles sinensis provides insight into genetics basis of mosquito competence for malaria parasites.</title>
        <authorList>
            <person name="Zhou D."/>
            <person name="Zhang D."/>
            <person name="Ding G."/>
            <person name="Shi L."/>
            <person name="Hou Q."/>
            <person name="Ye Y."/>
            <person name="Xu Y."/>
            <person name="Zhou H."/>
            <person name="Xiong C."/>
            <person name="Li S."/>
            <person name="Yu J."/>
            <person name="Hong S."/>
            <person name="Yu X."/>
            <person name="Zou P."/>
            <person name="Chen C."/>
            <person name="Chang X."/>
            <person name="Wang W."/>
            <person name="Lv Y."/>
            <person name="Sun Y."/>
            <person name="Ma L."/>
            <person name="Shen B."/>
            <person name="Zhu C."/>
        </authorList>
    </citation>
    <scope>NUCLEOTIDE SEQUENCE [LARGE SCALE GENOMIC DNA]</scope>
</reference>
<gene>
    <name evidence="1" type="ORF">ZHAS_00017413</name>
</gene>
<protein>
    <submittedName>
        <fullName evidence="1 2">Concanavalin A-like lectin protein kinase family protein</fullName>
    </submittedName>
</protein>
<keyword evidence="3" id="KW-1185">Reference proteome</keyword>
<accession>A0A084WGF4</accession>
<evidence type="ECO:0000313" key="3">
    <source>
        <dbReference type="Proteomes" id="UP000030765"/>
    </source>
</evidence>
<evidence type="ECO:0000313" key="2">
    <source>
        <dbReference type="EnsemblMetazoa" id="ASIC017413-PA"/>
    </source>
</evidence>
<proteinExistence type="predicted"/>
<keyword evidence="1" id="KW-0430">Lectin</keyword>
<dbReference type="EMBL" id="KE525344">
    <property type="protein sequence ID" value="KFB49298.1"/>
    <property type="molecule type" value="Genomic_DNA"/>
</dbReference>
<evidence type="ECO:0000313" key="1">
    <source>
        <dbReference type="EMBL" id="KFB49298.1"/>
    </source>
</evidence>
<sequence length="73" mass="8366">MELSGLHEWKHNKKDLQTEERHNMQHRFDLTTGLFPNTAGTGFGRKPIEMRTPVVNFSPHQGRKLVQSGPEQG</sequence>
<name>A0A084WGF4_ANOSI</name>
<dbReference type="GO" id="GO:0016301">
    <property type="term" value="F:kinase activity"/>
    <property type="evidence" value="ECO:0007669"/>
    <property type="project" value="UniProtKB-KW"/>
</dbReference>
<organism evidence="1">
    <name type="scientific">Anopheles sinensis</name>
    <name type="common">Mosquito</name>
    <dbReference type="NCBI Taxonomy" id="74873"/>
    <lineage>
        <taxon>Eukaryota</taxon>
        <taxon>Metazoa</taxon>
        <taxon>Ecdysozoa</taxon>
        <taxon>Arthropoda</taxon>
        <taxon>Hexapoda</taxon>
        <taxon>Insecta</taxon>
        <taxon>Pterygota</taxon>
        <taxon>Neoptera</taxon>
        <taxon>Endopterygota</taxon>
        <taxon>Diptera</taxon>
        <taxon>Nematocera</taxon>
        <taxon>Culicoidea</taxon>
        <taxon>Culicidae</taxon>
        <taxon>Anophelinae</taxon>
        <taxon>Anopheles</taxon>
    </lineage>
</organism>
<dbReference type="EMBL" id="ATLV01023560">
    <property type="status" value="NOT_ANNOTATED_CDS"/>
    <property type="molecule type" value="Genomic_DNA"/>
</dbReference>
<dbReference type="VEuPathDB" id="VectorBase:ASIC017413"/>
<reference evidence="2" key="2">
    <citation type="submission" date="2020-05" db="UniProtKB">
        <authorList>
            <consortium name="EnsemblMetazoa"/>
        </authorList>
    </citation>
    <scope>IDENTIFICATION</scope>
</reference>
<dbReference type="EnsemblMetazoa" id="ASIC017413-RA">
    <property type="protein sequence ID" value="ASIC017413-PA"/>
    <property type="gene ID" value="ASIC017413"/>
</dbReference>
<keyword evidence="1" id="KW-0418">Kinase</keyword>
<dbReference type="GO" id="GO:0030246">
    <property type="term" value="F:carbohydrate binding"/>
    <property type="evidence" value="ECO:0007669"/>
    <property type="project" value="UniProtKB-KW"/>
</dbReference>